<dbReference type="SUPFAM" id="SSF52540">
    <property type="entry name" value="P-loop containing nucleoside triphosphate hydrolases"/>
    <property type="match status" value="1"/>
</dbReference>
<reference evidence="2" key="2">
    <citation type="journal article" date="2021" name="Microbiome">
        <title>Successional dynamics and alternative stable states in a saline activated sludge microbial community over 9 years.</title>
        <authorList>
            <person name="Wang Y."/>
            <person name="Ye J."/>
            <person name="Ju F."/>
            <person name="Liu L."/>
            <person name="Boyd J.A."/>
            <person name="Deng Y."/>
            <person name="Parks D.H."/>
            <person name="Jiang X."/>
            <person name="Yin X."/>
            <person name="Woodcroft B.J."/>
            <person name="Tyson G.W."/>
            <person name="Hugenholtz P."/>
            <person name="Polz M.F."/>
            <person name="Zhang T."/>
        </authorList>
    </citation>
    <scope>NUCLEOTIDE SEQUENCE</scope>
    <source>
        <strain evidence="2">HKST-UBA15</strain>
    </source>
</reference>
<dbReference type="InterPro" id="IPR027417">
    <property type="entry name" value="P-loop_NTPase"/>
</dbReference>
<reference evidence="2" key="1">
    <citation type="submission" date="2020-04" db="EMBL/GenBank/DDBJ databases">
        <authorList>
            <person name="Zhang T."/>
        </authorList>
    </citation>
    <scope>NUCLEOTIDE SEQUENCE</scope>
    <source>
        <strain evidence="2">HKST-UBA15</strain>
    </source>
</reference>
<accession>A0A955IE12</accession>
<dbReference type="Proteomes" id="UP000745577">
    <property type="component" value="Unassembled WGS sequence"/>
</dbReference>
<gene>
    <name evidence="2" type="ORF">KC675_02785</name>
</gene>
<evidence type="ECO:0000313" key="3">
    <source>
        <dbReference type="Proteomes" id="UP000745577"/>
    </source>
</evidence>
<organism evidence="2 3">
    <name type="scientific">Candidatus Dojkabacteria bacterium</name>
    <dbReference type="NCBI Taxonomy" id="2099670"/>
    <lineage>
        <taxon>Bacteria</taxon>
        <taxon>Candidatus Dojkabacteria</taxon>
    </lineage>
</organism>
<dbReference type="InterPro" id="IPR026634">
    <property type="entry name" value="TPST-like"/>
</dbReference>
<keyword evidence="1" id="KW-0808">Transferase</keyword>
<protein>
    <submittedName>
        <fullName evidence="2">Sulfotransferase</fullName>
    </submittedName>
</protein>
<dbReference type="GO" id="GO:0008476">
    <property type="term" value="F:protein-tyrosine sulfotransferase activity"/>
    <property type="evidence" value="ECO:0007669"/>
    <property type="project" value="InterPro"/>
</dbReference>
<evidence type="ECO:0000256" key="1">
    <source>
        <dbReference type="ARBA" id="ARBA00022679"/>
    </source>
</evidence>
<comment type="caution">
    <text evidence="2">The sequence shown here is derived from an EMBL/GenBank/DDBJ whole genome shotgun (WGS) entry which is preliminary data.</text>
</comment>
<dbReference type="Gene3D" id="3.40.50.300">
    <property type="entry name" value="P-loop containing nucleotide triphosphate hydrolases"/>
    <property type="match status" value="1"/>
</dbReference>
<dbReference type="Pfam" id="PF13469">
    <property type="entry name" value="Sulfotransfer_3"/>
    <property type="match status" value="1"/>
</dbReference>
<sequence>MNRISKFFPYKITKKKPPIFIGGEGRSGTTLMRAMLNNHPKIFCGPETHFFTDKDFISFYNSLQTKYTGRISEYNENVHDEVNEMYSGIINNFFTKHANKYNKERWADKTPYNVKSIDFLLDVFDGDIKFIHMIRDGRDVAASIISMPWGPKTIEEAAHSWSSIIKNTRKHVGKDYYLEIKYEDLVLKQDVILREICDFIDERFVASMLEFYNSENLGGTKESSFSQIKQPLYDKAIARWEKDLTSSQVKKFLAIAGEELDLLGYYVK</sequence>
<evidence type="ECO:0000313" key="2">
    <source>
        <dbReference type="EMBL" id="MCA9380083.1"/>
    </source>
</evidence>
<dbReference type="EMBL" id="JAGQLL010000027">
    <property type="protein sequence ID" value="MCA9380083.1"/>
    <property type="molecule type" value="Genomic_DNA"/>
</dbReference>
<dbReference type="AlphaFoldDB" id="A0A955IE12"/>
<proteinExistence type="predicted"/>
<dbReference type="PANTHER" id="PTHR12788">
    <property type="entry name" value="PROTEIN-TYROSINE SULFOTRANSFERASE 2"/>
    <property type="match status" value="1"/>
</dbReference>
<dbReference type="PANTHER" id="PTHR12788:SF10">
    <property type="entry name" value="PROTEIN-TYROSINE SULFOTRANSFERASE"/>
    <property type="match status" value="1"/>
</dbReference>
<name>A0A955IE12_9BACT</name>